<reference evidence="5" key="1">
    <citation type="submission" date="2025-08" db="UniProtKB">
        <authorList>
            <consortium name="Ensembl"/>
        </authorList>
    </citation>
    <scope>IDENTIFICATION</scope>
</reference>
<dbReference type="InterPro" id="IPR000569">
    <property type="entry name" value="HECT_dom"/>
</dbReference>
<evidence type="ECO:0000259" key="4">
    <source>
        <dbReference type="PROSITE" id="PS50237"/>
    </source>
</evidence>
<feature type="active site" description="Glycyl thioester intermediate" evidence="3">
    <location>
        <position position="130"/>
    </location>
</feature>
<dbReference type="Gene3D" id="3.30.2410.10">
    <property type="entry name" value="Hect, E3 ligase catalytic domain"/>
    <property type="match status" value="1"/>
</dbReference>
<dbReference type="Pfam" id="PF00632">
    <property type="entry name" value="HECT"/>
    <property type="match status" value="1"/>
</dbReference>
<evidence type="ECO:0000313" key="5">
    <source>
        <dbReference type="Ensembl" id="ENSNMLP00000031548.1"/>
    </source>
</evidence>
<keyword evidence="2 3" id="KW-0833">Ubl conjugation pathway</keyword>
<organism evidence="5 6">
    <name type="scientific">Neogobius melanostomus</name>
    <name type="common">round goby</name>
    <dbReference type="NCBI Taxonomy" id="47308"/>
    <lineage>
        <taxon>Eukaryota</taxon>
        <taxon>Metazoa</taxon>
        <taxon>Chordata</taxon>
        <taxon>Craniata</taxon>
        <taxon>Vertebrata</taxon>
        <taxon>Euteleostomi</taxon>
        <taxon>Actinopterygii</taxon>
        <taxon>Neopterygii</taxon>
        <taxon>Teleostei</taxon>
        <taxon>Neoteleostei</taxon>
        <taxon>Acanthomorphata</taxon>
        <taxon>Gobiaria</taxon>
        <taxon>Gobiiformes</taxon>
        <taxon>Gobioidei</taxon>
        <taxon>Gobiidae</taxon>
        <taxon>Benthophilinae</taxon>
        <taxon>Neogobiini</taxon>
        <taxon>Neogobius</taxon>
    </lineage>
</organism>
<dbReference type="AlphaFoldDB" id="A0A8C6U3T0"/>
<dbReference type="Ensembl" id="ENSNMLT00000035163.1">
    <property type="protein sequence ID" value="ENSNMLP00000031548.1"/>
    <property type="gene ID" value="ENSNMLG00000019806.1"/>
</dbReference>
<dbReference type="Proteomes" id="UP000694523">
    <property type="component" value="Unplaced"/>
</dbReference>
<feature type="domain" description="HECT" evidence="4">
    <location>
        <begin position="96"/>
        <end position="162"/>
    </location>
</feature>
<name>A0A8C6U3T0_9GOBI</name>
<evidence type="ECO:0000313" key="6">
    <source>
        <dbReference type="Proteomes" id="UP000694523"/>
    </source>
</evidence>
<accession>A0A8C6U3T0</accession>
<dbReference type="InterPro" id="IPR035983">
    <property type="entry name" value="Hect_E3_ubiquitin_ligase"/>
</dbReference>
<evidence type="ECO:0000256" key="2">
    <source>
        <dbReference type="ARBA" id="ARBA00022786"/>
    </source>
</evidence>
<dbReference type="GO" id="GO:0004842">
    <property type="term" value="F:ubiquitin-protein transferase activity"/>
    <property type="evidence" value="ECO:0007669"/>
    <property type="project" value="InterPro"/>
</dbReference>
<proteinExistence type="predicted"/>
<evidence type="ECO:0000256" key="1">
    <source>
        <dbReference type="ARBA" id="ARBA00022679"/>
    </source>
</evidence>
<protein>
    <recommendedName>
        <fullName evidence="4">HECT domain-containing protein</fullName>
    </recommendedName>
</protein>
<evidence type="ECO:0000256" key="3">
    <source>
        <dbReference type="PROSITE-ProRule" id="PRU00104"/>
    </source>
</evidence>
<keyword evidence="1" id="KW-0808">Transferase</keyword>
<dbReference type="PROSITE" id="PS50237">
    <property type="entry name" value="HECT"/>
    <property type="match status" value="1"/>
</dbReference>
<sequence>MLYKSFNNVCVLSVPLIQISESKTLEELRAHCEPLTDYMATAGCLRCLSTLMDKDKLVEDILRFQVILRVRGPLQRYLRRISWSEEGKGPTKLGDLLAFSTGSNVIPPMGLTPAPTIEFQMGKYPIAYTCANCLRLPIHHRYEDFKMNMDFGIQNTQGFGMI</sequence>
<reference evidence="5" key="2">
    <citation type="submission" date="2025-09" db="UniProtKB">
        <authorList>
            <consortium name="Ensembl"/>
        </authorList>
    </citation>
    <scope>IDENTIFICATION</scope>
</reference>
<dbReference type="SUPFAM" id="SSF56204">
    <property type="entry name" value="Hect, E3 ligase catalytic domain"/>
    <property type="match status" value="1"/>
</dbReference>
<keyword evidence="6" id="KW-1185">Reference proteome</keyword>